<keyword evidence="2" id="KW-1133">Transmembrane helix</keyword>
<dbReference type="Proteomes" id="UP000186819">
    <property type="component" value="Unassembled WGS sequence"/>
</dbReference>
<evidence type="ECO:0000259" key="3">
    <source>
        <dbReference type="PROSITE" id="PS50887"/>
    </source>
</evidence>
<sequence>MDVVAQAVDAMDQGHTAFDAARLRLALPAALTLPLTAFAQGEAQAGTGELLANLIATVFYVGFTAALLLNSLMQFLANRDRSYLVYAGFASGAGLGLLAVGLLHGFAPGASDGNWIATAEPFGLALAGLCAALFNREYLRTATLSPRFDLALKVFTALFGIALAGAFVLPGDYPNRLVAGISPAFALLATACAVHGRQQKLPGATLLIAGWAAMFVGALLFLATHIGLLRPAGLPIHAIQLAWAFGVLTMSLALAERTGSSWRERAARHADEVASFEHSIESLQASEQFLTQGMAQRSQEIESLTHRLQESEQRFQQMAHHDPLTGLANQLLLTDRIDQGIIRAKRHNTRIGVVMLDLDEFSSINDSYGQDVGDEILRCVAQRLRSIVREQDTVARPENDQFVIVLEEVFDTEDLQRVANAVTLVAGEAIQIEGQTFMLDVSMGSAISGNEGSNAVSLLKQAGKLMRRAKEGKRLNRQHGSTRSIARA</sequence>
<protein>
    <submittedName>
        <fullName evidence="4">Diguanylate cyclase (GGDEF) domain-containing protein</fullName>
    </submittedName>
</protein>
<dbReference type="InterPro" id="IPR043128">
    <property type="entry name" value="Rev_trsase/Diguanyl_cyclase"/>
</dbReference>
<feature type="transmembrane region" description="Helical" evidence="2">
    <location>
        <begin position="115"/>
        <end position="134"/>
    </location>
</feature>
<proteinExistence type="predicted"/>
<dbReference type="STRING" id="34027.SAMN05421829_113105"/>
<feature type="transmembrane region" description="Helical" evidence="2">
    <location>
        <begin position="177"/>
        <end position="194"/>
    </location>
</feature>
<evidence type="ECO:0000256" key="2">
    <source>
        <dbReference type="SAM" id="Phobius"/>
    </source>
</evidence>
<feature type="transmembrane region" description="Helical" evidence="2">
    <location>
        <begin position="50"/>
        <end position="71"/>
    </location>
</feature>
<dbReference type="InterPro" id="IPR029787">
    <property type="entry name" value="Nucleotide_cyclase"/>
</dbReference>
<dbReference type="Gene3D" id="3.30.70.270">
    <property type="match status" value="1"/>
</dbReference>
<dbReference type="RefSeq" id="WP_076603534.1">
    <property type="nucleotide sequence ID" value="NZ_FTMD01000013.1"/>
</dbReference>
<gene>
    <name evidence="4" type="ORF">SAMN05421829_113105</name>
</gene>
<dbReference type="PROSITE" id="PS50887">
    <property type="entry name" value="GGDEF"/>
    <property type="match status" value="1"/>
</dbReference>
<dbReference type="OrthoDB" id="9768069at2"/>
<dbReference type="SUPFAM" id="SSF55073">
    <property type="entry name" value="Nucleotide cyclase"/>
    <property type="match status" value="1"/>
</dbReference>
<keyword evidence="2" id="KW-0472">Membrane</keyword>
<dbReference type="InterPro" id="IPR000160">
    <property type="entry name" value="GGDEF_dom"/>
</dbReference>
<organism evidence="4 5">
    <name type="scientific">Aromatoleum tolulyticum</name>
    <dbReference type="NCBI Taxonomy" id="34027"/>
    <lineage>
        <taxon>Bacteria</taxon>
        <taxon>Pseudomonadati</taxon>
        <taxon>Pseudomonadota</taxon>
        <taxon>Betaproteobacteria</taxon>
        <taxon>Rhodocyclales</taxon>
        <taxon>Rhodocyclaceae</taxon>
        <taxon>Aromatoleum</taxon>
    </lineage>
</organism>
<feature type="domain" description="GGDEF" evidence="3">
    <location>
        <begin position="349"/>
        <end position="483"/>
    </location>
</feature>
<feature type="transmembrane region" description="Helical" evidence="2">
    <location>
        <begin position="150"/>
        <end position="171"/>
    </location>
</feature>
<dbReference type="PANTHER" id="PTHR46663">
    <property type="entry name" value="DIGUANYLATE CYCLASE DGCT-RELATED"/>
    <property type="match status" value="1"/>
</dbReference>
<dbReference type="SMART" id="SM00267">
    <property type="entry name" value="GGDEF"/>
    <property type="match status" value="1"/>
</dbReference>
<dbReference type="NCBIfam" id="TIGR00254">
    <property type="entry name" value="GGDEF"/>
    <property type="match status" value="1"/>
</dbReference>
<feature type="transmembrane region" description="Helical" evidence="2">
    <location>
        <begin position="83"/>
        <end position="103"/>
    </location>
</feature>
<dbReference type="InterPro" id="IPR011623">
    <property type="entry name" value="7TMR_DISM_rcpt_extracell_dom1"/>
</dbReference>
<dbReference type="AlphaFoldDB" id="A0A1N7A668"/>
<dbReference type="CDD" id="cd01949">
    <property type="entry name" value="GGDEF"/>
    <property type="match status" value="1"/>
</dbReference>
<keyword evidence="5" id="KW-1185">Reference proteome</keyword>
<evidence type="ECO:0000313" key="4">
    <source>
        <dbReference type="EMBL" id="SIR34584.1"/>
    </source>
</evidence>
<dbReference type="EMBL" id="FTMD01000013">
    <property type="protein sequence ID" value="SIR34584.1"/>
    <property type="molecule type" value="Genomic_DNA"/>
</dbReference>
<feature type="transmembrane region" description="Helical" evidence="2">
    <location>
        <begin position="234"/>
        <end position="255"/>
    </location>
</feature>
<name>A0A1N7A668_9RHOO</name>
<keyword evidence="2" id="KW-0812">Transmembrane</keyword>
<dbReference type="PANTHER" id="PTHR46663:SF2">
    <property type="entry name" value="GGDEF DOMAIN-CONTAINING PROTEIN"/>
    <property type="match status" value="1"/>
</dbReference>
<dbReference type="Pfam" id="PF07695">
    <property type="entry name" value="7TMR-DISM_7TM"/>
    <property type="match status" value="1"/>
</dbReference>
<feature type="region of interest" description="Disordered" evidence="1">
    <location>
        <begin position="468"/>
        <end position="488"/>
    </location>
</feature>
<accession>A0A1N7A668</accession>
<dbReference type="InterPro" id="IPR052163">
    <property type="entry name" value="DGC-Regulatory_Protein"/>
</dbReference>
<feature type="compositionally biased region" description="Polar residues" evidence="1">
    <location>
        <begin position="478"/>
        <end position="488"/>
    </location>
</feature>
<evidence type="ECO:0000256" key="1">
    <source>
        <dbReference type="SAM" id="MobiDB-lite"/>
    </source>
</evidence>
<evidence type="ECO:0000313" key="5">
    <source>
        <dbReference type="Proteomes" id="UP000186819"/>
    </source>
</evidence>
<dbReference type="Pfam" id="PF00990">
    <property type="entry name" value="GGDEF"/>
    <property type="match status" value="1"/>
</dbReference>
<feature type="transmembrane region" description="Helical" evidence="2">
    <location>
        <begin position="206"/>
        <end position="228"/>
    </location>
</feature>
<reference evidence="5" key="1">
    <citation type="submission" date="2017-01" db="EMBL/GenBank/DDBJ databases">
        <authorList>
            <person name="Varghese N."/>
            <person name="Submissions S."/>
        </authorList>
    </citation>
    <scope>NUCLEOTIDE SEQUENCE [LARGE SCALE GENOMIC DNA]</scope>
    <source>
        <strain evidence="5">ATCC 51758</strain>
    </source>
</reference>